<evidence type="ECO:0000256" key="1">
    <source>
        <dbReference type="ARBA" id="ARBA00004651"/>
    </source>
</evidence>
<keyword evidence="3" id="KW-1003">Cell membrane</keyword>
<keyword evidence="6 7" id="KW-0472">Membrane</keyword>
<dbReference type="PIRSF" id="PIRSF019239">
    <property type="entry name" value="MrpE"/>
    <property type="match status" value="1"/>
</dbReference>
<evidence type="ECO:0000256" key="6">
    <source>
        <dbReference type="ARBA" id="ARBA00023136"/>
    </source>
</evidence>
<dbReference type="GO" id="GO:0005886">
    <property type="term" value="C:plasma membrane"/>
    <property type="evidence" value="ECO:0007669"/>
    <property type="project" value="UniProtKB-SubCell"/>
</dbReference>
<name>A0A291P496_9GAMM</name>
<dbReference type="GO" id="GO:0008324">
    <property type="term" value="F:monoatomic cation transmembrane transporter activity"/>
    <property type="evidence" value="ECO:0007669"/>
    <property type="project" value="InterPro"/>
</dbReference>
<dbReference type="PANTHER" id="PTHR34584">
    <property type="entry name" value="NA(+)/H(+) ANTIPORTER SUBUNIT E1"/>
    <property type="match status" value="1"/>
</dbReference>
<evidence type="ECO:0000256" key="3">
    <source>
        <dbReference type="ARBA" id="ARBA00022475"/>
    </source>
</evidence>
<evidence type="ECO:0000313" key="8">
    <source>
        <dbReference type="EMBL" id="ATJ81717.1"/>
    </source>
</evidence>
<dbReference type="Proteomes" id="UP000219993">
    <property type="component" value="Chromosome"/>
</dbReference>
<dbReference type="RefSeq" id="WP_097788234.1">
    <property type="nucleotide sequence ID" value="NZ_BAAADT010000003.1"/>
</dbReference>
<comment type="similarity">
    <text evidence="2">Belongs to the CPA3 antiporters (TC 2.A.63) subunit E family.</text>
</comment>
<evidence type="ECO:0000256" key="7">
    <source>
        <dbReference type="SAM" id="Phobius"/>
    </source>
</evidence>
<dbReference type="PANTHER" id="PTHR34584:SF1">
    <property type="entry name" value="NA(+)_H(+) ANTIPORTER SUBUNIT E1"/>
    <property type="match status" value="1"/>
</dbReference>
<dbReference type="Pfam" id="PF01899">
    <property type="entry name" value="MNHE"/>
    <property type="match status" value="1"/>
</dbReference>
<evidence type="ECO:0000256" key="4">
    <source>
        <dbReference type="ARBA" id="ARBA00022692"/>
    </source>
</evidence>
<dbReference type="EMBL" id="CP021435">
    <property type="protein sequence ID" value="ATJ81717.1"/>
    <property type="molecule type" value="Genomic_DNA"/>
</dbReference>
<keyword evidence="9" id="KW-1185">Reference proteome</keyword>
<keyword evidence="4 7" id="KW-0812">Transmembrane</keyword>
<dbReference type="NCBIfam" id="NF006518">
    <property type="entry name" value="PRK08965.1-2"/>
    <property type="match status" value="1"/>
</dbReference>
<dbReference type="KEGG" id="hbe:BEI_0730"/>
<dbReference type="OrthoDB" id="9807187at2"/>
<protein>
    <submittedName>
        <fullName evidence="8">Na(+) H(+) antiporter subunit E</fullName>
    </submittedName>
</protein>
<sequence>MIKPRPWLPIPLLSALLLVVWLLLVRSLAFGHLLLGGFLAIVIPLFTHRFWDVQPRVKRPWLLLRYAGRVLGDIIVANFQVAWLIINPWRRSRPHFVVYPLMLEERFTITLLASTISLTPGTVSANVRLDGKTLLIHSLDTQDEASLIEEIRERYERPLMEIYEADKLPLKEAETC</sequence>
<comment type="subcellular location">
    <subcellularLocation>
        <location evidence="1">Cell membrane</location>
        <topology evidence="1">Multi-pass membrane protein</topology>
    </subcellularLocation>
</comment>
<evidence type="ECO:0000256" key="5">
    <source>
        <dbReference type="ARBA" id="ARBA00022989"/>
    </source>
</evidence>
<evidence type="ECO:0000256" key="2">
    <source>
        <dbReference type="ARBA" id="ARBA00006228"/>
    </source>
</evidence>
<organism evidence="8 9">
    <name type="scientific">Halomonas beimenensis</name>
    <dbReference type="NCBI Taxonomy" id="475662"/>
    <lineage>
        <taxon>Bacteria</taxon>
        <taxon>Pseudomonadati</taxon>
        <taxon>Pseudomonadota</taxon>
        <taxon>Gammaproteobacteria</taxon>
        <taxon>Oceanospirillales</taxon>
        <taxon>Halomonadaceae</taxon>
        <taxon>Halomonas</taxon>
    </lineage>
</organism>
<reference evidence="8 9" key="1">
    <citation type="journal article" date="2017" name="Sci. Rep.">
        <title>Revealing the Saline Adaptation Strategies of the Halophilic Bacterium Halomonas beimenensis through High-throughput Omics and Transposon Mutagenesis Approaches.</title>
        <authorList>
            <person name="Chen Y.H."/>
            <person name="Lin S.S."/>
            <person name="Shyu Y.T."/>
        </authorList>
    </citation>
    <scope>NUCLEOTIDE SEQUENCE [LARGE SCALE GENOMIC DNA]</scope>
    <source>
        <strain evidence="8 9">NTU-111</strain>
    </source>
</reference>
<gene>
    <name evidence="8" type="primary">phaE</name>
    <name evidence="8" type="ORF">BEI_0730</name>
</gene>
<feature type="transmembrane region" description="Helical" evidence="7">
    <location>
        <begin position="30"/>
        <end position="51"/>
    </location>
</feature>
<dbReference type="AlphaFoldDB" id="A0A291P496"/>
<accession>A0A291P496</accession>
<feature type="transmembrane region" description="Helical" evidence="7">
    <location>
        <begin position="7"/>
        <end position="24"/>
    </location>
</feature>
<dbReference type="InterPro" id="IPR002758">
    <property type="entry name" value="Cation_antiport_E"/>
</dbReference>
<keyword evidence="5 7" id="KW-1133">Transmembrane helix</keyword>
<evidence type="ECO:0000313" key="9">
    <source>
        <dbReference type="Proteomes" id="UP000219993"/>
    </source>
</evidence>
<proteinExistence type="inferred from homology"/>